<dbReference type="RefSeq" id="WP_275707798.1">
    <property type="nucleotide sequence ID" value="NZ_JANCMW010000009.1"/>
</dbReference>
<comment type="caution">
    <text evidence="2">The sequence shown here is derived from an EMBL/GenBank/DDBJ whole genome shotgun (WGS) entry which is preliminary data.</text>
</comment>
<accession>A0ABT5YCR8</accession>
<feature type="compositionally biased region" description="Basic and acidic residues" evidence="1">
    <location>
        <begin position="227"/>
        <end position="241"/>
    </location>
</feature>
<sequence>MNMTDETLSAFLDNELTDAEMEAVRDQLEKDPALADRLAEMASVDAELQAHYGSIDDHPMPASITQMLEEQASRSAVPAQDNVVTFPWWRRLSGHTGKAIAAAIIAGVALTQWLTVATDSDPVSPAVANVLDSQPSGEVYQVNVQTSLTPRLTFQSQAGQWCRQFRLETEASASEHIACRTGAGSWEQVAAAEAESSPAPDEYQAASGGSVLDQELDRMMVAPPIGPKEERELLERKWRRN</sequence>
<evidence type="ECO:0000256" key="1">
    <source>
        <dbReference type="SAM" id="MobiDB-lite"/>
    </source>
</evidence>
<keyword evidence="3" id="KW-1185">Reference proteome</keyword>
<evidence type="ECO:0000313" key="3">
    <source>
        <dbReference type="Proteomes" id="UP001143391"/>
    </source>
</evidence>
<evidence type="ECO:0000313" key="2">
    <source>
        <dbReference type="EMBL" id="MDF0751488.1"/>
    </source>
</evidence>
<organism evidence="2 3">
    <name type="scientific">Marinobacter iranensis</name>
    <dbReference type="NCBI Taxonomy" id="2962607"/>
    <lineage>
        <taxon>Bacteria</taxon>
        <taxon>Pseudomonadati</taxon>
        <taxon>Pseudomonadota</taxon>
        <taxon>Gammaproteobacteria</taxon>
        <taxon>Pseudomonadales</taxon>
        <taxon>Marinobacteraceae</taxon>
        <taxon>Marinobacter</taxon>
    </lineage>
</organism>
<gene>
    <name evidence="2" type="ORF">NLU14_14775</name>
</gene>
<reference evidence="2" key="1">
    <citation type="submission" date="2022-07" db="EMBL/GenBank/DDBJ databases">
        <title>Marinobacter iranensis a new bacterium isolate from a hipersaline lake in Iran.</title>
        <authorList>
            <person name="Mohammad A.M.A."/>
            <person name="Cristina S.-P."/>
            <person name="Antonio V."/>
        </authorList>
    </citation>
    <scope>NUCLEOTIDE SEQUENCE</scope>
    <source>
        <strain evidence="2">71-i</strain>
    </source>
</reference>
<feature type="region of interest" description="Disordered" evidence="1">
    <location>
        <begin position="197"/>
        <end position="241"/>
    </location>
</feature>
<dbReference type="Proteomes" id="UP001143391">
    <property type="component" value="Unassembled WGS sequence"/>
</dbReference>
<evidence type="ECO:0008006" key="4">
    <source>
        <dbReference type="Google" id="ProtNLM"/>
    </source>
</evidence>
<proteinExistence type="predicted"/>
<protein>
    <recommendedName>
        <fullName evidence="4">Anti-sigma factor</fullName>
    </recommendedName>
</protein>
<dbReference type="EMBL" id="JANCMW010000009">
    <property type="protein sequence ID" value="MDF0751488.1"/>
    <property type="molecule type" value="Genomic_DNA"/>
</dbReference>
<name>A0ABT5YCR8_9GAMM</name>